<dbReference type="SMART" id="SM00052">
    <property type="entry name" value="EAL"/>
    <property type="match status" value="1"/>
</dbReference>
<dbReference type="InterPro" id="IPR050706">
    <property type="entry name" value="Cyclic-di-GMP_PDE-like"/>
</dbReference>
<keyword evidence="1" id="KW-0472">Membrane</keyword>
<sequence length="743" mass="78222">MGRRSGAAPVVLSGLVVVAQVVALTVPDARSAIFGLSLLTLDALGVVYSLRAARHRGRVIWRLAAAGRALSLLTTLAFGVDAVIGSAAFWWAGVLCGLGMFGCLAASVLSISVRRMEGRQRWAFAAETYAVFNGAFMVIWFVALHPTLHGAPNIAWVMAIGYPLGNLLLVVAVCAVLLRGGVTRLGDPITTLLGGVLLYAIADTLHASVGARGEQAAESAVVVVSLSLASLVLTVAAMRADAAGAVAGRRPSTPVQSPSWSAYLPFASVAAGNAVLLGGTIIEEHFTLWGGLVLAQSAIIGALLVRQVISLRDSRELAVTDTLTGLANLAGLRAGLERATARHERIAMLVVDLDDFKPVNDRYGHDTGNMVLIEVARTLRAHIRSADTAARVGGDEFVVLLTGVVDRAEATGVAARILAAFATAPVRAGADSIPVRASIGVAVMDGDETPQELQHRADLAMYEAKRSGKHLWKLYEPSMVDRRARDGVLADALEDALHAGELQVLYQPLVDLAAGRPVGAEALVRWRHRQLGPVSPVEFIPVAERTGVITALGLWVLEEACRQVRAWQLRSPGSGIYASVNISPRQLQEPTLVADVLAVLARTGLAATDLVLEITESAIVDEHAAVPALALLRTHGVRIAVDDFGTGYSSLQYLTRLPVDVLKIDRSFVSQLDSTPAGAAVVEAVIRLSQVLGLRTVAEGIETPAQAAELQLLGCTHGQGYLFARPMPAGDLDALMSTAAVRG</sequence>
<dbReference type="RefSeq" id="WP_310408702.1">
    <property type="nucleotide sequence ID" value="NZ_JAVDYC010000001.1"/>
</dbReference>
<accession>A0AAE4CQ99</accession>
<dbReference type="SUPFAM" id="SSF55073">
    <property type="entry name" value="Nucleotide cyclase"/>
    <property type="match status" value="1"/>
</dbReference>
<dbReference type="PROSITE" id="PS50883">
    <property type="entry name" value="EAL"/>
    <property type="match status" value="1"/>
</dbReference>
<keyword evidence="1" id="KW-0812">Transmembrane</keyword>
<organism evidence="4 5">
    <name type="scientific">Catenuloplanes niger</name>
    <dbReference type="NCBI Taxonomy" id="587534"/>
    <lineage>
        <taxon>Bacteria</taxon>
        <taxon>Bacillati</taxon>
        <taxon>Actinomycetota</taxon>
        <taxon>Actinomycetes</taxon>
        <taxon>Micromonosporales</taxon>
        <taxon>Micromonosporaceae</taxon>
        <taxon>Catenuloplanes</taxon>
    </lineage>
</organism>
<dbReference type="Proteomes" id="UP001183629">
    <property type="component" value="Unassembled WGS sequence"/>
</dbReference>
<evidence type="ECO:0000313" key="4">
    <source>
        <dbReference type="EMBL" id="MDR7320277.1"/>
    </source>
</evidence>
<reference evidence="4 5" key="1">
    <citation type="submission" date="2023-07" db="EMBL/GenBank/DDBJ databases">
        <title>Sequencing the genomes of 1000 actinobacteria strains.</title>
        <authorList>
            <person name="Klenk H.-P."/>
        </authorList>
    </citation>
    <scope>NUCLEOTIDE SEQUENCE [LARGE SCALE GENOMIC DNA]</scope>
    <source>
        <strain evidence="4 5">DSM 44711</strain>
    </source>
</reference>
<dbReference type="Gene3D" id="3.20.20.450">
    <property type="entry name" value="EAL domain"/>
    <property type="match status" value="1"/>
</dbReference>
<feature type="transmembrane region" description="Helical" evidence="1">
    <location>
        <begin position="122"/>
        <end position="142"/>
    </location>
</feature>
<dbReference type="Pfam" id="PF00563">
    <property type="entry name" value="EAL"/>
    <property type="match status" value="1"/>
</dbReference>
<dbReference type="AlphaFoldDB" id="A0AAE4CQ99"/>
<name>A0AAE4CQ99_9ACTN</name>
<dbReference type="NCBIfam" id="TIGR00254">
    <property type="entry name" value="GGDEF"/>
    <property type="match status" value="1"/>
</dbReference>
<feature type="transmembrane region" description="Helical" evidence="1">
    <location>
        <begin position="65"/>
        <end position="84"/>
    </location>
</feature>
<evidence type="ECO:0000259" key="3">
    <source>
        <dbReference type="PROSITE" id="PS50887"/>
    </source>
</evidence>
<dbReference type="InterPro" id="IPR029787">
    <property type="entry name" value="Nucleotide_cyclase"/>
</dbReference>
<dbReference type="InterPro" id="IPR035919">
    <property type="entry name" value="EAL_sf"/>
</dbReference>
<dbReference type="EMBL" id="JAVDYC010000001">
    <property type="protein sequence ID" value="MDR7320277.1"/>
    <property type="molecule type" value="Genomic_DNA"/>
</dbReference>
<dbReference type="Pfam" id="PF00990">
    <property type="entry name" value="GGDEF"/>
    <property type="match status" value="1"/>
</dbReference>
<evidence type="ECO:0000256" key="1">
    <source>
        <dbReference type="SAM" id="Phobius"/>
    </source>
</evidence>
<dbReference type="PANTHER" id="PTHR33121">
    <property type="entry name" value="CYCLIC DI-GMP PHOSPHODIESTERASE PDEF"/>
    <property type="match status" value="1"/>
</dbReference>
<dbReference type="PROSITE" id="PS50887">
    <property type="entry name" value="GGDEF"/>
    <property type="match status" value="1"/>
</dbReference>
<evidence type="ECO:0000259" key="2">
    <source>
        <dbReference type="PROSITE" id="PS50883"/>
    </source>
</evidence>
<feature type="domain" description="EAL" evidence="2">
    <location>
        <begin position="486"/>
        <end position="740"/>
    </location>
</feature>
<protein>
    <submittedName>
        <fullName evidence="4">Diguanylate cyclase (GGDEF)-like protein</fullName>
    </submittedName>
</protein>
<dbReference type="CDD" id="cd01948">
    <property type="entry name" value="EAL"/>
    <property type="match status" value="1"/>
</dbReference>
<feature type="transmembrane region" description="Helical" evidence="1">
    <location>
        <begin position="221"/>
        <end position="240"/>
    </location>
</feature>
<feature type="transmembrane region" description="Helical" evidence="1">
    <location>
        <begin position="90"/>
        <end position="110"/>
    </location>
</feature>
<dbReference type="Gene3D" id="3.30.70.270">
    <property type="match status" value="1"/>
</dbReference>
<dbReference type="InterPro" id="IPR043128">
    <property type="entry name" value="Rev_trsase/Diguanyl_cyclase"/>
</dbReference>
<feature type="transmembrane region" description="Helical" evidence="1">
    <location>
        <begin position="260"/>
        <end position="282"/>
    </location>
</feature>
<gene>
    <name evidence="4" type="ORF">J2S44_000527</name>
</gene>
<feature type="transmembrane region" description="Helical" evidence="1">
    <location>
        <begin position="288"/>
        <end position="305"/>
    </location>
</feature>
<comment type="caution">
    <text evidence="4">The sequence shown here is derived from an EMBL/GenBank/DDBJ whole genome shotgun (WGS) entry which is preliminary data.</text>
</comment>
<feature type="transmembrane region" description="Helical" evidence="1">
    <location>
        <begin position="190"/>
        <end position="209"/>
    </location>
</feature>
<feature type="transmembrane region" description="Helical" evidence="1">
    <location>
        <begin position="33"/>
        <end position="53"/>
    </location>
</feature>
<keyword evidence="1" id="KW-1133">Transmembrane helix</keyword>
<proteinExistence type="predicted"/>
<feature type="transmembrane region" description="Helical" evidence="1">
    <location>
        <begin position="154"/>
        <end position="178"/>
    </location>
</feature>
<dbReference type="CDD" id="cd01949">
    <property type="entry name" value="GGDEF"/>
    <property type="match status" value="1"/>
</dbReference>
<dbReference type="InterPro" id="IPR001633">
    <property type="entry name" value="EAL_dom"/>
</dbReference>
<dbReference type="SUPFAM" id="SSF141868">
    <property type="entry name" value="EAL domain-like"/>
    <property type="match status" value="1"/>
</dbReference>
<keyword evidence="5" id="KW-1185">Reference proteome</keyword>
<evidence type="ECO:0000313" key="5">
    <source>
        <dbReference type="Proteomes" id="UP001183629"/>
    </source>
</evidence>
<dbReference type="PANTHER" id="PTHR33121:SF79">
    <property type="entry name" value="CYCLIC DI-GMP PHOSPHODIESTERASE PDED-RELATED"/>
    <property type="match status" value="1"/>
</dbReference>
<dbReference type="InterPro" id="IPR000160">
    <property type="entry name" value="GGDEF_dom"/>
</dbReference>
<dbReference type="SMART" id="SM00267">
    <property type="entry name" value="GGDEF"/>
    <property type="match status" value="1"/>
</dbReference>
<feature type="domain" description="GGDEF" evidence="3">
    <location>
        <begin position="344"/>
        <end position="477"/>
    </location>
</feature>
<dbReference type="GO" id="GO:0071111">
    <property type="term" value="F:cyclic-guanylate-specific phosphodiesterase activity"/>
    <property type="evidence" value="ECO:0007669"/>
    <property type="project" value="InterPro"/>
</dbReference>